<organism evidence="3 4">
    <name type="scientific">Pseudonocardia xishanensis</name>
    <dbReference type="NCBI Taxonomy" id="630995"/>
    <lineage>
        <taxon>Bacteria</taxon>
        <taxon>Bacillati</taxon>
        <taxon>Actinomycetota</taxon>
        <taxon>Actinomycetes</taxon>
        <taxon>Pseudonocardiales</taxon>
        <taxon>Pseudonocardiaceae</taxon>
        <taxon>Pseudonocardia</taxon>
    </lineage>
</organism>
<dbReference type="Proteomes" id="UP001501598">
    <property type="component" value="Unassembled WGS sequence"/>
</dbReference>
<dbReference type="InterPro" id="IPR017972">
    <property type="entry name" value="Cyt_P450_CS"/>
</dbReference>
<dbReference type="PANTHER" id="PTHR46696:SF3">
    <property type="entry name" value="PULCHERRIMINIC ACID SYNTHASE"/>
    <property type="match status" value="1"/>
</dbReference>
<dbReference type="CDD" id="cd11078">
    <property type="entry name" value="CYP130-like"/>
    <property type="match status" value="1"/>
</dbReference>
<dbReference type="EMBL" id="BAABGT010000032">
    <property type="protein sequence ID" value="GAA4546422.1"/>
    <property type="molecule type" value="Genomic_DNA"/>
</dbReference>
<dbReference type="PROSITE" id="PS00086">
    <property type="entry name" value="CYTOCHROME_P450"/>
    <property type="match status" value="1"/>
</dbReference>
<keyword evidence="2" id="KW-0408">Iron</keyword>
<gene>
    <name evidence="3" type="ORF">GCM10023175_28610</name>
</gene>
<reference evidence="4" key="1">
    <citation type="journal article" date="2019" name="Int. J. Syst. Evol. Microbiol.">
        <title>The Global Catalogue of Microorganisms (GCM) 10K type strain sequencing project: providing services to taxonomists for standard genome sequencing and annotation.</title>
        <authorList>
            <consortium name="The Broad Institute Genomics Platform"/>
            <consortium name="The Broad Institute Genome Sequencing Center for Infectious Disease"/>
            <person name="Wu L."/>
            <person name="Ma J."/>
        </authorList>
    </citation>
    <scope>NUCLEOTIDE SEQUENCE [LARGE SCALE GENOMIC DNA]</scope>
    <source>
        <strain evidence="4">JCM 17906</strain>
    </source>
</reference>
<dbReference type="PANTHER" id="PTHR46696">
    <property type="entry name" value="P450, PUTATIVE (EUROFUNG)-RELATED"/>
    <property type="match status" value="1"/>
</dbReference>
<protein>
    <submittedName>
        <fullName evidence="3">Cytochrome P450</fullName>
    </submittedName>
</protein>
<name>A0ABP8RRP3_9PSEU</name>
<keyword evidence="2" id="KW-0503">Monooxygenase</keyword>
<keyword evidence="2" id="KW-0479">Metal-binding</keyword>
<dbReference type="PRINTS" id="PR00359">
    <property type="entry name" value="BP450"/>
</dbReference>
<keyword evidence="2" id="KW-0349">Heme</keyword>
<dbReference type="Pfam" id="PF00067">
    <property type="entry name" value="p450"/>
    <property type="match status" value="1"/>
</dbReference>
<dbReference type="InterPro" id="IPR002397">
    <property type="entry name" value="Cyt_P450_B"/>
</dbReference>
<dbReference type="Gene3D" id="1.10.630.10">
    <property type="entry name" value="Cytochrome P450"/>
    <property type="match status" value="1"/>
</dbReference>
<keyword evidence="2" id="KW-0560">Oxidoreductase</keyword>
<dbReference type="SUPFAM" id="SSF48264">
    <property type="entry name" value="Cytochrome P450"/>
    <property type="match status" value="1"/>
</dbReference>
<proteinExistence type="inferred from homology"/>
<evidence type="ECO:0000313" key="4">
    <source>
        <dbReference type="Proteomes" id="UP001501598"/>
    </source>
</evidence>
<evidence type="ECO:0000313" key="3">
    <source>
        <dbReference type="EMBL" id="GAA4546422.1"/>
    </source>
</evidence>
<sequence>MVDRFYEPSTVQCPYPYYEQLRAEQGVHQLEDEDVFLVTRHADADAVLSRVDDFSNKAGPGLRQKKLMGAEAALPDAKYRVVRTLLTNDPPSHSRFRKLVTRAFTARRVKALEPAMRGIVDDLIDAFPANGRVDFVRDFAKPLPLIVIADFLGVPRSDLDVFEKWSDDAAEVLGGTLTPERSLECQQSLQELLGYFDQKIAERKLDPADDFLTMLVEAVDKDEKPLTVQEMLAISYVTLVAGNETTVNLISGMMLLLQQNPDQLARLRADRTKIPVAVEEALRLEAPVQGSVRLCKADTEIAGTPVPQGSRVLIVAGAANRDAEVFPDPDRFDVDRPNSRHHLSFGKGIHLCLGAALSRQEGTIALEHLLDRLDSFEMPADFTPAYKDNAVLRCLLELPLDVRKAGS</sequence>
<dbReference type="InterPro" id="IPR036396">
    <property type="entry name" value="Cyt_P450_sf"/>
</dbReference>
<keyword evidence="4" id="KW-1185">Reference proteome</keyword>
<accession>A0ABP8RRP3</accession>
<evidence type="ECO:0000256" key="1">
    <source>
        <dbReference type="ARBA" id="ARBA00010617"/>
    </source>
</evidence>
<comment type="similarity">
    <text evidence="1 2">Belongs to the cytochrome P450 family.</text>
</comment>
<dbReference type="InterPro" id="IPR001128">
    <property type="entry name" value="Cyt_P450"/>
</dbReference>
<dbReference type="RefSeq" id="WP_345417319.1">
    <property type="nucleotide sequence ID" value="NZ_BAABGT010000032.1"/>
</dbReference>
<comment type="caution">
    <text evidence="3">The sequence shown here is derived from an EMBL/GenBank/DDBJ whole genome shotgun (WGS) entry which is preliminary data.</text>
</comment>
<evidence type="ECO:0000256" key="2">
    <source>
        <dbReference type="RuleBase" id="RU000461"/>
    </source>
</evidence>